<dbReference type="AlphaFoldDB" id="A0A2K1WT87"/>
<dbReference type="SUPFAM" id="SSF103473">
    <property type="entry name" value="MFS general substrate transporter"/>
    <property type="match status" value="1"/>
</dbReference>
<dbReference type="Pfam" id="PF06813">
    <property type="entry name" value="Nodulin-like"/>
    <property type="match status" value="1"/>
</dbReference>
<keyword evidence="2 5" id="KW-0812">Transmembrane</keyword>
<keyword evidence="3 5" id="KW-1133">Transmembrane helix</keyword>
<feature type="transmembrane region" description="Helical" evidence="5">
    <location>
        <begin position="411"/>
        <end position="428"/>
    </location>
</feature>
<comment type="subcellular location">
    <subcellularLocation>
        <location evidence="1">Membrane</location>
        <topology evidence="1">Multi-pass membrane protein</topology>
    </subcellularLocation>
</comment>
<feature type="domain" description="Nodulin-like" evidence="6">
    <location>
        <begin position="33"/>
        <end position="278"/>
    </location>
</feature>
<feature type="transmembrane region" description="Helical" evidence="5">
    <location>
        <begin position="93"/>
        <end position="119"/>
    </location>
</feature>
<evidence type="ECO:0000313" key="9">
    <source>
        <dbReference type="Proteomes" id="UP000006729"/>
    </source>
</evidence>
<feature type="transmembrane region" description="Helical" evidence="5">
    <location>
        <begin position="434"/>
        <end position="453"/>
    </location>
</feature>
<evidence type="ECO:0000313" key="8">
    <source>
        <dbReference type="EMBL" id="PNS91742.2"/>
    </source>
</evidence>
<gene>
    <name evidence="8" type="ORF">POPTR_019G126700</name>
</gene>
<evidence type="ECO:0000256" key="2">
    <source>
        <dbReference type="ARBA" id="ARBA00022692"/>
    </source>
</evidence>
<name>A0A2K1WT87_POPTR</name>
<evidence type="ECO:0000256" key="3">
    <source>
        <dbReference type="ARBA" id="ARBA00022989"/>
    </source>
</evidence>
<sequence length="541" mass="59367">MYLQDSHSYKLTTNFEPFLINLKPIAMSSNALQWLTLVVIIWLQSVNGTNTTFPAYSPQLKELLSMSQTELNNLSFASDAGKLFGFLSGMAALYLPLWLVLLIGSTLGFVGYGLQYLFITHQISSLSYVHIFLLTVLAGNSICWINTVCYVVIIQNFPSDRQVSVGLTTSYQGLSAKIYTVLVDALFFSPDKRAGGYLLLNSISPLVVCVLAAPFVRDVNVGTSENMKAGFIVMFLITIVTGIYAVISSLGSLPSRIPPLGNVIGISVFLLAPLAIPIAEKIREVLLNGEIMNVYIEKNVGDDRVERIESGIEEGDDHRRENEVGVKEEIGVMLMLKRVDFWLYFFVYFSGATLGLVYSNNLGQIAESRGFSGTSSLVSLSSSFGFFGRLMPSLLDYLLSRSRYNLISRPAACIAALMAPMAGAFFLLLNSTNISLYISTAIIGVCTGAITSISVSTTTELFGTRNFSVNHNVVVANIPIGSFIFGYSAALIYHREGDGYGKCMGMQCYGNTFIIWGSVCLFGTFLALVLYARLRKFYSHR</sequence>
<feature type="transmembrane region" description="Helical" evidence="5">
    <location>
        <begin position="196"/>
        <end position="217"/>
    </location>
</feature>
<evidence type="ECO:0000259" key="7">
    <source>
        <dbReference type="Pfam" id="PF23262"/>
    </source>
</evidence>
<dbReference type="Pfam" id="PF23262">
    <property type="entry name" value="NFD4_C"/>
    <property type="match status" value="1"/>
</dbReference>
<dbReference type="Proteomes" id="UP000006729">
    <property type="component" value="Chromosome 19"/>
</dbReference>
<dbReference type="InParanoid" id="A0A2K1WT87"/>
<dbReference type="InterPro" id="IPR036259">
    <property type="entry name" value="MFS_trans_sf"/>
</dbReference>
<evidence type="ECO:0000256" key="5">
    <source>
        <dbReference type="SAM" id="Phobius"/>
    </source>
</evidence>
<reference evidence="8 9" key="1">
    <citation type="journal article" date="2006" name="Science">
        <title>The genome of black cottonwood, Populus trichocarpa (Torr. &amp; Gray).</title>
        <authorList>
            <person name="Tuskan G.A."/>
            <person name="Difazio S."/>
            <person name="Jansson S."/>
            <person name="Bohlmann J."/>
            <person name="Grigoriev I."/>
            <person name="Hellsten U."/>
            <person name="Putnam N."/>
            <person name="Ralph S."/>
            <person name="Rombauts S."/>
            <person name="Salamov A."/>
            <person name="Schein J."/>
            <person name="Sterck L."/>
            <person name="Aerts A."/>
            <person name="Bhalerao R.R."/>
            <person name="Bhalerao R.P."/>
            <person name="Blaudez D."/>
            <person name="Boerjan W."/>
            <person name="Brun A."/>
            <person name="Brunner A."/>
            <person name="Busov V."/>
            <person name="Campbell M."/>
            <person name="Carlson J."/>
            <person name="Chalot M."/>
            <person name="Chapman J."/>
            <person name="Chen G.L."/>
            <person name="Cooper D."/>
            <person name="Coutinho P.M."/>
            <person name="Couturier J."/>
            <person name="Covert S."/>
            <person name="Cronk Q."/>
            <person name="Cunningham R."/>
            <person name="Davis J."/>
            <person name="Degroeve S."/>
            <person name="Dejardin A."/>
            <person name="Depamphilis C."/>
            <person name="Detter J."/>
            <person name="Dirks B."/>
            <person name="Dubchak I."/>
            <person name="Duplessis S."/>
            <person name="Ehlting J."/>
            <person name="Ellis B."/>
            <person name="Gendler K."/>
            <person name="Goodstein D."/>
            <person name="Gribskov M."/>
            <person name="Grimwood J."/>
            <person name="Groover A."/>
            <person name="Gunter L."/>
            <person name="Hamberger B."/>
            <person name="Heinze B."/>
            <person name="Helariutta Y."/>
            <person name="Henrissat B."/>
            <person name="Holligan D."/>
            <person name="Holt R."/>
            <person name="Huang W."/>
            <person name="Islam-Faridi N."/>
            <person name="Jones S."/>
            <person name="Jones-Rhoades M."/>
            <person name="Jorgensen R."/>
            <person name="Joshi C."/>
            <person name="Kangasjarvi J."/>
            <person name="Karlsson J."/>
            <person name="Kelleher C."/>
            <person name="Kirkpatrick R."/>
            <person name="Kirst M."/>
            <person name="Kohler A."/>
            <person name="Kalluri U."/>
            <person name="Larimer F."/>
            <person name="Leebens-Mack J."/>
            <person name="Leple J.C."/>
            <person name="Locascio P."/>
            <person name="Lou Y."/>
            <person name="Lucas S."/>
            <person name="Martin F."/>
            <person name="Montanini B."/>
            <person name="Napoli C."/>
            <person name="Nelson D.R."/>
            <person name="Nelson C."/>
            <person name="Nieminen K."/>
            <person name="Nilsson O."/>
            <person name="Pereda V."/>
            <person name="Peter G."/>
            <person name="Philippe R."/>
            <person name="Pilate G."/>
            <person name="Poliakov A."/>
            <person name="Razumovskaya J."/>
            <person name="Richardson P."/>
            <person name="Rinaldi C."/>
            <person name="Ritland K."/>
            <person name="Rouze P."/>
            <person name="Ryaboy D."/>
            <person name="Schmutz J."/>
            <person name="Schrader J."/>
            <person name="Segerman B."/>
            <person name="Shin H."/>
            <person name="Siddiqui A."/>
            <person name="Sterky F."/>
            <person name="Terry A."/>
            <person name="Tsai C.J."/>
            <person name="Uberbacher E."/>
            <person name="Unneberg P."/>
            <person name="Vahala J."/>
            <person name="Wall K."/>
            <person name="Wessler S."/>
            <person name="Yang G."/>
            <person name="Yin T."/>
            <person name="Douglas C."/>
            <person name="Marra M."/>
            <person name="Sandberg G."/>
            <person name="Van de Peer Y."/>
            <person name="Rokhsar D."/>
        </authorList>
    </citation>
    <scope>NUCLEOTIDE SEQUENCE [LARGE SCALE GENOMIC DNA]</scope>
    <source>
        <strain evidence="9">cv. Nisqually</strain>
    </source>
</reference>
<organism evidence="8 9">
    <name type="scientific">Populus trichocarpa</name>
    <name type="common">Western balsam poplar</name>
    <name type="synonym">Populus balsamifera subsp. trichocarpa</name>
    <dbReference type="NCBI Taxonomy" id="3694"/>
    <lineage>
        <taxon>Eukaryota</taxon>
        <taxon>Viridiplantae</taxon>
        <taxon>Streptophyta</taxon>
        <taxon>Embryophyta</taxon>
        <taxon>Tracheophyta</taxon>
        <taxon>Spermatophyta</taxon>
        <taxon>Magnoliopsida</taxon>
        <taxon>eudicotyledons</taxon>
        <taxon>Gunneridae</taxon>
        <taxon>Pentapetalae</taxon>
        <taxon>rosids</taxon>
        <taxon>fabids</taxon>
        <taxon>Malpighiales</taxon>
        <taxon>Salicaceae</taxon>
        <taxon>Saliceae</taxon>
        <taxon>Populus</taxon>
    </lineage>
</organism>
<dbReference type="Gene3D" id="1.20.1250.20">
    <property type="entry name" value="MFS general substrate transporter like domains"/>
    <property type="match status" value="1"/>
</dbReference>
<feature type="transmembrane region" description="Helical" evidence="5">
    <location>
        <begin position="259"/>
        <end position="279"/>
    </location>
</feature>
<dbReference type="EMBL" id="CM009308">
    <property type="protein sequence ID" value="PNS91742.2"/>
    <property type="molecule type" value="Genomic_DNA"/>
</dbReference>
<dbReference type="FunCoup" id="A0A2K1WT87">
    <property type="interactions" value="50"/>
</dbReference>
<accession>A0A2K1WT87</accession>
<evidence type="ECO:0000259" key="6">
    <source>
        <dbReference type="Pfam" id="PF06813"/>
    </source>
</evidence>
<keyword evidence="9" id="KW-1185">Reference proteome</keyword>
<dbReference type="InterPro" id="IPR056555">
    <property type="entry name" value="NFD4_C"/>
</dbReference>
<evidence type="ECO:0000256" key="4">
    <source>
        <dbReference type="ARBA" id="ARBA00023136"/>
    </source>
</evidence>
<feature type="transmembrane region" description="Helical" evidence="5">
    <location>
        <begin position="378"/>
        <end position="399"/>
    </location>
</feature>
<proteinExistence type="predicted"/>
<feature type="transmembrane region" description="Helical" evidence="5">
    <location>
        <begin position="229"/>
        <end position="247"/>
    </location>
</feature>
<dbReference type="GO" id="GO:0016020">
    <property type="term" value="C:membrane"/>
    <property type="evidence" value="ECO:0000318"/>
    <property type="project" value="GO_Central"/>
</dbReference>
<feature type="transmembrane region" description="Helical" evidence="5">
    <location>
        <begin position="131"/>
        <end position="153"/>
    </location>
</feature>
<protein>
    <submittedName>
        <fullName evidence="8">Uncharacterized protein</fullName>
    </submittedName>
</protein>
<feature type="domain" description="NFD4 C-terminal" evidence="7">
    <location>
        <begin position="323"/>
        <end position="539"/>
    </location>
</feature>
<evidence type="ECO:0000256" key="1">
    <source>
        <dbReference type="ARBA" id="ARBA00004141"/>
    </source>
</evidence>
<feature type="transmembrane region" description="Helical" evidence="5">
    <location>
        <begin position="341"/>
        <end position="358"/>
    </location>
</feature>
<dbReference type="PANTHER" id="PTHR21576:SF11">
    <property type="entry name" value="MAJOR FACILITATOR SUPERFAMILY PROTEIN"/>
    <property type="match status" value="1"/>
</dbReference>
<dbReference type="PANTHER" id="PTHR21576">
    <property type="entry name" value="UNCHARACTERIZED NODULIN-LIKE PROTEIN"/>
    <property type="match status" value="1"/>
</dbReference>
<feature type="transmembrane region" description="Helical" evidence="5">
    <location>
        <begin position="513"/>
        <end position="532"/>
    </location>
</feature>
<keyword evidence="4 5" id="KW-0472">Membrane</keyword>
<feature type="transmembrane region" description="Helical" evidence="5">
    <location>
        <begin position="474"/>
        <end position="493"/>
    </location>
</feature>
<dbReference type="InterPro" id="IPR010658">
    <property type="entry name" value="Nodulin-like"/>
</dbReference>